<keyword evidence="9" id="KW-0472">Membrane</keyword>
<evidence type="ECO:0000256" key="10">
    <source>
        <dbReference type="ARBA" id="ARBA00023288"/>
    </source>
</evidence>
<dbReference type="AlphaFoldDB" id="A0A8S1E496"/>
<evidence type="ECO:0000256" key="3">
    <source>
        <dbReference type="ARBA" id="ARBA00007293"/>
    </source>
</evidence>
<comment type="similarity">
    <text evidence="4">Belongs to the SEC6 family.</text>
</comment>
<dbReference type="PANTHER" id="PTHR21292">
    <property type="entry name" value="EXOCYST COMPLEX COMPONENT SEC6-RELATED"/>
    <property type="match status" value="1"/>
</dbReference>
<sequence>MVTENLKLAHSTSQQLTFKAVQLSIVQVTRFGNIYRDAIILFKTSHFDDRKQNPYFTNHMIKIVNNCLAFEEMANQIKLEHWKPGIHDMVAAQSFETLRITFQNLRRESARYLLEEAFLDLEPHFQECVTAKWTGNSSAVETIRVTLEDYISDYRHLKPENFEIAINECMNTVAKKYITSMLLKKMTFKTSDDRKEGANQIKNEAEILQKFFMRTAPEIASENECIEAIKQLADVLENEDSEMLSLDLHALVEKYPDVTEEHLIQLLLLRGDVSKSEAREMATFALSSRKEKDGKHSKTIFSLVKGISGISKFDSIKMKFQYKEEHVFEKRKAEGEKIRRKYPDRVPVIVEKAPRARIGDLDKKKYLVPSDLTVGQFYFLIRKRIHLRPEDALFFFVNNVIPPTSATMGSLYQEHHEEDFFLYIAYSDENVYGH</sequence>
<dbReference type="GO" id="GO:0006914">
    <property type="term" value="P:autophagy"/>
    <property type="evidence" value="ECO:0007669"/>
    <property type="project" value="UniProtKB-KW"/>
</dbReference>
<dbReference type="FunFam" id="3.10.20.90:FF:000037">
    <property type="entry name" value="Gamma-aminobutyric acid receptor-associated protein-like 1"/>
    <property type="match status" value="1"/>
</dbReference>
<evidence type="ECO:0000256" key="5">
    <source>
        <dbReference type="ARBA" id="ARBA00022448"/>
    </source>
</evidence>
<dbReference type="OrthoDB" id="10047020at2759"/>
<evidence type="ECO:0000256" key="7">
    <source>
        <dbReference type="ARBA" id="ARBA00022490"/>
    </source>
</evidence>
<evidence type="ECO:0000256" key="6">
    <source>
        <dbReference type="ARBA" id="ARBA00022483"/>
    </source>
</evidence>
<comment type="caution">
    <text evidence="13">The sequence shown here is derived from an EMBL/GenBank/DDBJ whole genome shotgun (WGS) entry which is preliminary data.</text>
</comment>
<dbReference type="InterPro" id="IPR004241">
    <property type="entry name" value="Atg8-like"/>
</dbReference>
<dbReference type="GO" id="GO:0031410">
    <property type="term" value="C:cytoplasmic vesicle"/>
    <property type="evidence" value="ECO:0007669"/>
    <property type="project" value="UniProtKB-KW"/>
</dbReference>
<gene>
    <name evidence="13" type="ORF">CLODIP_2_CD10562</name>
</gene>
<evidence type="ECO:0000256" key="8">
    <source>
        <dbReference type="ARBA" id="ARBA00023006"/>
    </source>
</evidence>
<evidence type="ECO:0000256" key="11">
    <source>
        <dbReference type="ARBA" id="ARBA00023329"/>
    </source>
</evidence>
<dbReference type="GO" id="GO:0012505">
    <property type="term" value="C:endomembrane system"/>
    <property type="evidence" value="ECO:0007669"/>
    <property type="project" value="UniProtKB-SubCell"/>
</dbReference>
<dbReference type="Gene3D" id="1.10.357.50">
    <property type="match status" value="1"/>
</dbReference>
<keyword evidence="7" id="KW-0963">Cytoplasm</keyword>
<evidence type="ECO:0000313" key="13">
    <source>
        <dbReference type="EMBL" id="CAB3387723.1"/>
    </source>
</evidence>
<keyword evidence="14" id="KW-1185">Reference proteome</keyword>
<dbReference type="Gene3D" id="3.10.20.90">
    <property type="entry name" value="Phosphatidylinositol 3-kinase Catalytic Subunit, Chain A, domain 1"/>
    <property type="match status" value="1"/>
</dbReference>
<accession>A0A8S1E496</accession>
<comment type="similarity">
    <text evidence="3">Belongs to the ATG8 family.</text>
</comment>
<keyword evidence="5" id="KW-0813">Transport</keyword>
<dbReference type="Pfam" id="PF06046">
    <property type="entry name" value="Sec6"/>
    <property type="match status" value="1"/>
</dbReference>
<dbReference type="SUPFAM" id="SSF54236">
    <property type="entry name" value="Ubiquitin-like"/>
    <property type="match status" value="1"/>
</dbReference>
<organism evidence="13 14">
    <name type="scientific">Cloeon dipterum</name>
    <dbReference type="NCBI Taxonomy" id="197152"/>
    <lineage>
        <taxon>Eukaryota</taxon>
        <taxon>Metazoa</taxon>
        <taxon>Ecdysozoa</taxon>
        <taxon>Arthropoda</taxon>
        <taxon>Hexapoda</taxon>
        <taxon>Insecta</taxon>
        <taxon>Pterygota</taxon>
        <taxon>Palaeoptera</taxon>
        <taxon>Ephemeroptera</taxon>
        <taxon>Pisciforma</taxon>
        <taxon>Baetidae</taxon>
        <taxon>Cloeon</taxon>
    </lineage>
</organism>
<proteinExistence type="inferred from homology"/>
<dbReference type="EMBL" id="CADEPI010000615">
    <property type="protein sequence ID" value="CAB3387723.1"/>
    <property type="molecule type" value="Genomic_DNA"/>
</dbReference>
<name>A0A8S1E496_9INSE</name>
<dbReference type="InterPro" id="IPR042532">
    <property type="entry name" value="EXOC3/Sec6_C"/>
</dbReference>
<dbReference type="GO" id="GO:0000145">
    <property type="term" value="C:exocyst"/>
    <property type="evidence" value="ECO:0007669"/>
    <property type="project" value="InterPro"/>
</dbReference>
<evidence type="ECO:0000256" key="2">
    <source>
        <dbReference type="ARBA" id="ARBA00004419"/>
    </source>
</evidence>
<evidence type="ECO:0000256" key="9">
    <source>
        <dbReference type="ARBA" id="ARBA00023136"/>
    </source>
</evidence>
<dbReference type="GO" id="GO:0005776">
    <property type="term" value="C:autophagosome"/>
    <property type="evidence" value="ECO:0007669"/>
    <property type="project" value="UniProtKB-SubCell"/>
</dbReference>
<dbReference type="GO" id="GO:0051601">
    <property type="term" value="P:exocyst localization"/>
    <property type="evidence" value="ECO:0007669"/>
    <property type="project" value="TreeGrafter"/>
</dbReference>
<evidence type="ECO:0000256" key="12">
    <source>
        <dbReference type="PIRSR" id="PIRSR604241-50"/>
    </source>
</evidence>
<reference evidence="13 14" key="1">
    <citation type="submission" date="2020-04" db="EMBL/GenBank/DDBJ databases">
        <authorList>
            <person name="Alioto T."/>
            <person name="Alioto T."/>
            <person name="Gomez Garrido J."/>
        </authorList>
    </citation>
    <scope>NUCLEOTIDE SEQUENCE [LARGE SCALE GENOMIC DNA]</scope>
</reference>
<dbReference type="CDD" id="cd17232">
    <property type="entry name" value="Ubl_ATG8_GABARAP"/>
    <property type="match status" value="1"/>
</dbReference>
<keyword evidence="8" id="KW-0072">Autophagy</keyword>
<keyword evidence="10 12" id="KW-0449">Lipoprotein</keyword>
<protein>
    <submittedName>
        <fullName evidence="13">Uncharacterized protein</fullName>
    </submittedName>
</protein>
<dbReference type="Gene3D" id="1.10.357.70">
    <property type="entry name" value="Exocyst complex component Sec6, C-terminal domain"/>
    <property type="match status" value="1"/>
</dbReference>
<dbReference type="GO" id="GO:0006887">
    <property type="term" value="P:exocytosis"/>
    <property type="evidence" value="ECO:0007669"/>
    <property type="project" value="UniProtKB-KW"/>
</dbReference>
<dbReference type="InterPro" id="IPR029071">
    <property type="entry name" value="Ubiquitin-like_domsf"/>
</dbReference>
<evidence type="ECO:0000256" key="4">
    <source>
        <dbReference type="ARBA" id="ARBA00009447"/>
    </source>
</evidence>
<dbReference type="Proteomes" id="UP000494165">
    <property type="component" value="Unassembled WGS sequence"/>
</dbReference>
<feature type="lipid moiety-binding region" description="Phosphatidylserine amidated glycine; alternate" evidence="12">
    <location>
        <position position="433"/>
    </location>
</feature>
<keyword evidence="6" id="KW-0268">Exocytosis</keyword>
<dbReference type="InterPro" id="IPR010326">
    <property type="entry name" value="EXOC3/Sec6"/>
</dbReference>
<comment type="subcellular location">
    <subcellularLocation>
        <location evidence="2">Cytoplasmic vesicle</location>
        <location evidence="2">Autophagosome</location>
    </subcellularLocation>
    <subcellularLocation>
        <location evidence="1">Endomembrane system</location>
    </subcellularLocation>
</comment>
<dbReference type="PANTHER" id="PTHR21292:SF1">
    <property type="entry name" value="EXOCYST COMPLEX COMPONENT 3"/>
    <property type="match status" value="1"/>
</dbReference>
<evidence type="ECO:0000313" key="14">
    <source>
        <dbReference type="Proteomes" id="UP000494165"/>
    </source>
</evidence>
<keyword evidence="11" id="KW-0968">Cytoplasmic vesicle</keyword>
<dbReference type="Pfam" id="PF02991">
    <property type="entry name" value="ATG8"/>
    <property type="match status" value="1"/>
</dbReference>
<evidence type="ECO:0000256" key="1">
    <source>
        <dbReference type="ARBA" id="ARBA00004308"/>
    </source>
</evidence>
<dbReference type="GO" id="GO:0000149">
    <property type="term" value="F:SNARE binding"/>
    <property type="evidence" value="ECO:0007669"/>
    <property type="project" value="TreeGrafter"/>
</dbReference>
<dbReference type="FunFam" id="1.10.357.70:FF:000001">
    <property type="entry name" value="Exocyst complex component 3"/>
    <property type="match status" value="1"/>
</dbReference>